<feature type="compositionally biased region" description="Low complexity" evidence="1">
    <location>
        <begin position="296"/>
        <end position="315"/>
    </location>
</feature>
<feature type="region of interest" description="Disordered" evidence="1">
    <location>
        <begin position="116"/>
        <end position="135"/>
    </location>
</feature>
<dbReference type="Pfam" id="PF07716">
    <property type="entry name" value="bZIP_2"/>
    <property type="match status" value="1"/>
</dbReference>
<evidence type="ECO:0000313" key="3">
    <source>
        <dbReference type="EMBL" id="EPQ28171.1"/>
    </source>
</evidence>
<feature type="domain" description="BZIP" evidence="2">
    <location>
        <begin position="126"/>
        <end position="162"/>
    </location>
</feature>
<dbReference type="GO" id="GO:0003700">
    <property type="term" value="F:DNA-binding transcription factor activity"/>
    <property type="evidence" value="ECO:0007669"/>
    <property type="project" value="InterPro"/>
</dbReference>
<reference evidence="3 4" key="1">
    <citation type="journal article" date="2013" name="Plant Cell">
        <title>The transition from a phytopathogenic smut ancestor to an anamorphic biocontrol agent deciphered by comparative whole-genome analysis.</title>
        <authorList>
            <person name="Lefebvre F."/>
            <person name="Joly D.L."/>
            <person name="Labbe C."/>
            <person name="Teichmann B."/>
            <person name="Linning R."/>
            <person name="Belzile F."/>
            <person name="Bakkeren G."/>
            <person name="Belanger R.R."/>
        </authorList>
    </citation>
    <scope>NUCLEOTIDE SEQUENCE [LARGE SCALE GENOMIC DNA]</scope>
    <source>
        <strain evidence="3 4">PF-1</strain>
    </source>
</reference>
<dbReference type="EMBL" id="KE361636">
    <property type="protein sequence ID" value="EPQ28171.1"/>
    <property type="molecule type" value="Genomic_DNA"/>
</dbReference>
<organism evidence="3 4">
    <name type="scientific">Pseudozyma flocculosa PF-1</name>
    <dbReference type="NCBI Taxonomy" id="1277687"/>
    <lineage>
        <taxon>Eukaryota</taxon>
        <taxon>Fungi</taxon>
        <taxon>Dikarya</taxon>
        <taxon>Basidiomycota</taxon>
        <taxon>Ustilaginomycotina</taxon>
        <taxon>Ustilaginomycetes</taxon>
        <taxon>Ustilaginales</taxon>
        <taxon>Ustilaginaceae</taxon>
        <taxon>Pseudozyma</taxon>
    </lineage>
</organism>
<evidence type="ECO:0000256" key="1">
    <source>
        <dbReference type="SAM" id="MobiDB-lite"/>
    </source>
</evidence>
<dbReference type="OrthoDB" id="10261257at2759"/>
<feature type="compositionally biased region" description="Basic and acidic residues" evidence="1">
    <location>
        <begin position="350"/>
        <end position="360"/>
    </location>
</feature>
<dbReference type="GeneID" id="19318601"/>
<feature type="region of interest" description="Disordered" evidence="1">
    <location>
        <begin position="1"/>
        <end position="111"/>
    </location>
</feature>
<evidence type="ECO:0000259" key="2">
    <source>
        <dbReference type="Pfam" id="PF07716"/>
    </source>
</evidence>
<feature type="compositionally biased region" description="Basic and acidic residues" evidence="1">
    <location>
        <begin position="1"/>
        <end position="15"/>
    </location>
</feature>
<dbReference type="KEGG" id="pfp:PFL1_04498"/>
<feature type="region of interest" description="Disordered" evidence="1">
    <location>
        <begin position="216"/>
        <end position="249"/>
    </location>
</feature>
<protein>
    <recommendedName>
        <fullName evidence="2">BZIP domain-containing protein</fullName>
    </recommendedName>
</protein>
<name>A0A061HC27_9BASI</name>
<proteinExistence type="predicted"/>
<dbReference type="AlphaFoldDB" id="A0A061HC27"/>
<feature type="compositionally biased region" description="Low complexity" evidence="1">
    <location>
        <begin position="379"/>
        <end position="401"/>
    </location>
</feature>
<feature type="compositionally biased region" description="Polar residues" evidence="1">
    <location>
        <begin position="79"/>
        <end position="93"/>
    </location>
</feature>
<dbReference type="InterPro" id="IPR004827">
    <property type="entry name" value="bZIP"/>
</dbReference>
<feature type="compositionally biased region" description="Low complexity" evidence="1">
    <location>
        <begin position="230"/>
        <end position="245"/>
    </location>
</feature>
<dbReference type="HOGENOM" id="CLU_642701_0_0_1"/>
<dbReference type="RefSeq" id="XP_007880213.1">
    <property type="nucleotide sequence ID" value="XM_007882022.1"/>
</dbReference>
<evidence type="ECO:0000313" key="4">
    <source>
        <dbReference type="Proteomes" id="UP000053664"/>
    </source>
</evidence>
<feature type="compositionally biased region" description="Low complexity" evidence="1">
    <location>
        <begin position="100"/>
        <end position="110"/>
    </location>
</feature>
<feature type="compositionally biased region" description="Polar residues" evidence="1">
    <location>
        <begin position="53"/>
        <end position="65"/>
    </location>
</feature>
<dbReference type="Proteomes" id="UP000053664">
    <property type="component" value="Unassembled WGS sequence"/>
</dbReference>
<sequence length="427" mass="45470">MSEGRGGHDPADLQRRTSRWTALQTPPSAPLANRVAGRYLPPPVMPPFAAAPSTGSAPTRSSASLDSRPMSRLDYPLDPSTSGEASLRSRSSWPTPPRAYPSSSSPAAAPFGVEADELGLDPSRPNARASRMFRERRKQREKVLRETVTQLAARNTELEDMLLHYGIAPPASATLRTELPVQASQRTGGPPINIPGLTHRHSETDLVALRSPAGSDFEAAAEASERPVRSDNSASLSGSNSGSGSMHWVDEGEDTLAGVPLPDYLRLWPGRELVRRHAVSRRAAPRTQGSCLADQSRPLPARLSRLRPPAAPGRRTCSRVRRLLPGPAPASAPPRGESRRGPAIRRRVRGEREREREGVRGHAGTTADPSAASRRRHACTPAAAAAAAAAAARTAASTDRTPISARDRGEGAARPDGTCMRGVINSA</sequence>
<accession>A0A061HC27</accession>
<gene>
    <name evidence="3" type="ORF">PFL1_04498</name>
</gene>
<feature type="region of interest" description="Disordered" evidence="1">
    <location>
        <begin position="279"/>
        <end position="427"/>
    </location>
</feature>